<comment type="caution">
    <text evidence="2">The sequence shown here is derived from an EMBL/GenBank/DDBJ whole genome shotgun (WGS) entry which is preliminary data.</text>
</comment>
<feature type="non-terminal residue" evidence="2">
    <location>
        <position position="35"/>
    </location>
</feature>
<proteinExistence type="predicted"/>
<evidence type="ECO:0000259" key="1">
    <source>
        <dbReference type="Pfam" id="PF08821"/>
    </source>
</evidence>
<reference evidence="2" key="1">
    <citation type="journal article" date="2014" name="Front. Microbiol.">
        <title>High frequency of phylogenetically diverse reductive dehalogenase-homologous genes in deep subseafloor sedimentary metagenomes.</title>
        <authorList>
            <person name="Kawai M."/>
            <person name="Futagami T."/>
            <person name="Toyoda A."/>
            <person name="Takaki Y."/>
            <person name="Nishi S."/>
            <person name="Hori S."/>
            <person name="Arai W."/>
            <person name="Tsubouchi T."/>
            <person name="Morono Y."/>
            <person name="Uchiyama I."/>
            <person name="Ito T."/>
            <person name="Fujiyama A."/>
            <person name="Inagaki F."/>
            <person name="Takami H."/>
        </authorList>
    </citation>
    <scope>NUCLEOTIDE SEQUENCE</scope>
    <source>
        <strain evidence="2">Expedition CK06-06</strain>
    </source>
</reference>
<dbReference type="EMBL" id="BARS01030949">
    <property type="protein sequence ID" value="GAG27103.1"/>
    <property type="molecule type" value="Genomic_DNA"/>
</dbReference>
<protein>
    <recommendedName>
        <fullName evidence="1">CGGC domain-containing protein</fullName>
    </recommendedName>
</protein>
<dbReference type="AlphaFoldDB" id="X0WRF0"/>
<feature type="domain" description="CGGC" evidence="1">
    <location>
        <begin position="3"/>
        <end position="34"/>
    </location>
</feature>
<gene>
    <name evidence="2" type="ORF">S01H1_48204</name>
</gene>
<name>X0WRF0_9ZZZZ</name>
<organism evidence="2">
    <name type="scientific">marine sediment metagenome</name>
    <dbReference type="NCBI Taxonomy" id="412755"/>
    <lineage>
        <taxon>unclassified sequences</taxon>
        <taxon>metagenomes</taxon>
        <taxon>ecological metagenomes</taxon>
    </lineage>
</organism>
<accession>X0WRF0</accession>
<dbReference type="Pfam" id="PF08821">
    <property type="entry name" value="CGGC"/>
    <property type="match status" value="1"/>
</dbReference>
<dbReference type="InterPro" id="IPR014925">
    <property type="entry name" value="CGGC_dom"/>
</dbReference>
<sequence>MKKIGIIICGRYQDCSGGKCFRAIRERAGGFSRYP</sequence>
<evidence type="ECO:0000313" key="2">
    <source>
        <dbReference type="EMBL" id="GAG27103.1"/>
    </source>
</evidence>